<feature type="transmembrane region" description="Helical" evidence="1">
    <location>
        <begin position="45"/>
        <end position="64"/>
    </location>
</feature>
<protein>
    <recommendedName>
        <fullName evidence="4">Acyltransferase 3 domain-containing protein</fullName>
    </recommendedName>
</protein>
<evidence type="ECO:0000313" key="3">
    <source>
        <dbReference type="Proteomes" id="UP000623010"/>
    </source>
</evidence>
<comment type="caution">
    <text evidence="2">The sequence shown here is derived from an EMBL/GenBank/DDBJ whole genome shotgun (WGS) entry which is preliminary data.</text>
</comment>
<feature type="transmembrane region" description="Helical" evidence="1">
    <location>
        <begin position="12"/>
        <end position="33"/>
    </location>
</feature>
<reference evidence="2" key="2">
    <citation type="submission" date="2020-09" db="EMBL/GenBank/DDBJ databases">
        <authorList>
            <person name="Sun Q."/>
            <person name="Ohkuma M."/>
        </authorList>
    </citation>
    <scope>NUCLEOTIDE SEQUENCE</scope>
    <source>
        <strain evidence="2">JCM 5016</strain>
    </source>
</reference>
<keyword evidence="3" id="KW-1185">Reference proteome</keyword>
<sequence length="182" mass="19521">MGRPGLRGGGGGDGRIVPALAVLTTAAGGWFALTHRTEEGYDLGSIPLGQALWSFGSVFLLLRFGPGTDAWVARVRPVHAAVVLLNARAVTVYLWHEVALVLGVLLIDRMQRVPALENSLPLGATRFLYVLAWPLIASAVLPAGWTEDRGRNARYGCGRRPARHGEGAWEAREVQGKCTEGT</sequence>
<keyword evidence="1" id="KW-0812">Transmembrane</keyword>
<dbReference type="AlphaFoldDB" id="A0A918RV82"/>
<gene>
    <name evidence="2" type="ORF">GCM10010389_58610</name>
</gene>
<proteinExistence type="predicted"/>
<keyword evidence="1" id="KW-0472">Membrane</keyword>
<evidence type="ECO:0000313" key="2">
    <source>
        <dbReference type="EMBL" id="GHA11842.1"/>
    </source>
</evidence>
<evidence type="ECO:0008006" key="4">
    <source>
        <dbReference type="Google" id="ProtNLM"/>
    </source>
</evidence>
<evidence type="ECO:0000256" key="1">
    <source>
        <dbReference type="SAM" id="Phobius"/>
    </source>
</evidence>
<dbReference type="EMBL" id="BMWH01000033">
    <property type="protein sequence ID" value="GHA11842.1"/>
    <property type="molecule type" value="Genomic_DNA"/>
</dbReference>
<reference evidence="2" key="1">
    <citation type="journal article" date="2014" name="Int. J. Syst. Evol. Microbiol.">
        <title>Complete genome sequence of Corynebacterium casei LMG S-19264T (=DSM 44701T), isolated from a smear-ripened cheese.</title>
        <authorList>
            <consortium name="US DOE Joint Genome Institute (JGI-PGF)"/>
            <person name="Walter F."/>
            <person name="Albersmeier A."/>
            <person name="Kalinowski J."/>
            <person name="Ruckert C."/>
        </authorList>
    </citation>
    <scope>NUCLEOTIDE SEQUENCE</scope>
    <source>
        <strain evidence="2">JCM 5016</strain>
    </source>
</reference>
<feature type="transmembrane region" description="Helical" evidence="1">
    <location>
        <begin position="85"/>
        <end position="107"/>
    </location>
</feature>
<organism evidence="2 3">
    <name type="scientific">Streptomyces echinoruber</name>
    <dbReference type="NCBI Taxonomy" id="68898"/>
    <lineage>
        <taxon>Bacteria</taxon>
        <taxon>Bacillati</taxon>
        <taxon>Actinomycetota</taxon>
        <taxon>Actinomycetes</taxon>
        <taxon>Kitasatosporales</taxon>
        <taxon>Streptomycetaceae</taxon>
        <taxon>Streptomyces</taxon>
    </lineage>
</organism>
<accession>A0A918RV82</accession>
<feature type="transmembrane region" description="Helical" evidence="1">
    <location>
        <begin position="127"/>
        <end position="145"/>
    </location>
</feature>
<keyword evidence="1" id="KW-1133">Transmembrane helix</keyword>
<dbReference type="Proteomes" id="UP000623010">
    <property type="component" value="Unassembled WGS sequence"/>
</dbReference>
<name>A0A918RV82_9ACTN</name>